<organism evidence="2">
    <name type="scientific">Octopus bimaculoides</name>
    <name type="common">California two-spotted octopus</name>
    <dbReference type="NCBI Taxonomy" id="37653"/>
    <lineage>
        <taxon>Eukaryota</taxon>
        <taxon>Metazoa</taxon>
        <taxon>Spiralia</taxon>
        <taxon>Lophotrochozoa</taxon>
        <taxon>Mollusca</taxon>
        <taxon>Cephalopoda</taxon>
        <taxon>Coleoidea</taxon>
        <taxon>Octopodiformes</taxon>
        <taxon>Octopoda</taxon>
        <taxon>Incirrata</taxon>
        <taxon>Octopodidae</taxon>
        <taxon>Octopus</taxon>
    </lineage>
</organism>
<proteinExistence type="predicted"/>
<feature type="region of interest" description="Disordered" evidence="1">
    <location>
        <begin position="209"/>
        <end position="240"/>
    </location>
</feature>
<feature type="compositionally biased region" description="Polar residues" evidence="1">
    <location>
        <begin position="432"/>
        <end position="445"/>
    </location>
</feature>
<evidence type="ECO:0000256" key="1">
    <source>
        <dbReference type="SAM" id="MobiDB-lite"/>
    </source>
</evidence>
<reference evidence="2" key="1">
    <citation type="submission" date="2015-07" db="EMBL/GenBank/DDBJ databases">
        <title>MeaNS - Measles Nucleotide Surveillance Program.</title>
        <authorList>
            <person name="Tran T."/>
            <person name="Druce J."/>
        </authorList>
    </citation>
    <scope>NUCLEOTIDE SEQUENCE</scope>
    <source>
        <strain evidence="2">UCB-OBI-ISO-001</strain>
        <tissue evidence="2">Gonad</tissue>
    </source>
</reference>
<name>A0A0L8FJR3_OCTBM</name>
<feature type="compositionally biased region" description="Polar residues" evidence="1">
    <location>
        <begin position="294"/>
        <end position="303"/>
    </location>
</feature>
<sequence length="501" mass="55037">MECERDSLRKRLEMVCGKSLQSPTTNTQGAATQSHQSPMVNAHSTAGKSFQNPAIKSTIASAKSQPSPSRMVPSSSSSSSEGKDNGNGAAQNTKSMEETMPGNGIMLRNVEQWRKQKAHVVNSIKKGNIEKVATTLASNSLASKTSHSVHKHNSPAPNSAVTSRLCNNVTSSLHRSPSTCRTQRLCNMKQNTNAGTSSLVPLKKQVIVSSEPSKTPQVEGLPKSAESPPMSPGVPTGRENYREIDVTPPVAIRALRRNRKRKPLETSPQKNLLNSSKYSISSKALNLCHKANVSDEQPNSSAQEEAAEMVRQLPPRRSKSIAIKKIQSQNSFLKNSPILKKKKESDSEDVSLETNNSSKETGTPQGSPQKTTMDRIRNLKNSFRSSSFRKARNLLKPSSNVSSPVWDSPRNQTVKPSVASTTKTSKTAAPSDTESSNNKKLQNILTNTTTRPRRRLYKDQIIGPMNFVNVTATTTLKPKDDVFNNLMHQLRNRRRETQYKS</sequence>
<accession>A0A0L8FJR3</accession>
<feature type="compositionally biased region" description="Polar residues" evidence="1">
    <location>
        <begin position="396"/>
        <end position="412"/>
    </location>
</feature>
<dbReference type="AlphaFoldDB" id="A0A0L8FJR3"/>
<feature type="region of interest" description="Disordered" evidence="1">
    <location>
        <begin position="255"/>
        <end position="276"/>
    </location>
</feature>
<protein>
    <submittedName>
        <fullName evidence="2">Uncharacterized protein</fullName>
    </submittedName>
</protein>
<gene>
    <name evidence="2" type="ORF">OCBIM_22017210mg</name>
</gene>
<feature type="region of interest" description="Disordered" evidence="1">
    <location>
        <begin position="14"/>
        <end position="101"/>
    </location>
</feature>
<feature type="region of interest" description="Disordered" evidence="1">
    <location>
        <begin position="292"/>
        <end position="320"/>
    </location>
</feature>
<feature type="region of interest" description="Disordered" evidence="1">
    <location>
        <begin position="334"/>
        <end position="451"/>
    </location>
</feature>
<feature type="compositionally biased region" description="Low complexity" evidence="1">
    <location>
        <begin position="413"/>
        <end position="431"/>
    </location>
</feature>
<feature type="compositionally biased region" description="Polar residues" evidence="1">
    <location>
        <begin position="266"/>
        <end position="276"/>
    </location>
</feature>
<evidence type="ECO:0000313" key="2">
    <source>
        <dbReference type="EMBL" id="KOF64490.1"/>
    </source>
</evidence>
<dbReference type="EMBL" id="KQ430210">
    <property type="protein sequence ID" value="KOF64490.1"/>
    <property type="molecule type" value="Genomic_DNA"/>
</dbReference>
<feature type="compositionally biased region" description="Low complexity" evidence="1">
    <location>
        <begin position="64"/>
        <end position="80"/>
    </location>
</feature>
<feature type="compositionally biased region" description="Polar residues" evidence="1">
    <location>
        <begin position="19"/>
        <end position="63"/>
    </location>
</feature>
<feature type="compositionally biased region" description="Polar residues" evidence="1">
    <location>
        <begin position="352"/>
        <end position="371"/>
    </location>
</feature>